<dbReference type="KEGG" id="min:Minf_0520"/>
<evidence type="ECO:0000313" key="2">
    <source>
        <dbReference type="Proteomes" id="UP000009149"/>
    </source>
</evidence>
<evidence type="ECO:0000313" key="1">
    <source>
        <dbReference type="EMBL" id="ACD82578.1"/>
    </source>
</evidence>
<dbReference type="STRING" id="481448.Minf_0520"/>
<reference evidence="1 2" key="1">
    <citation type="journal article" date="2008" name="Biol. Direct">
        <title>Complete genome sequence of the extremely acidophilic methanotroph isolate V4, Methylacidiphilum infernorum, a representative of the bacterial phylum Verrucomicrobia.</title>
        <authorList>
            <person name="Hou S."/>
            <person name="Makarova K.S."/>
            <person name="Saw J.H."/>
            <person name="Senin P."/>
            <person name="Ly B.V."/>
            <person name="Zhou Z."/>
            <person name="Ren Y."/>
            <person name="Wang J."/>
            <person name="Galperin M.Y."/>
            <person name="Omelchenko M.V."/>
            <person name="Wolf Y.I."/>
            <person name="Yutin N."/>
            <person name="Koonin E.V."/>
            <person name="Stott M.B."/>
            <person name="Mountain B.W."/>
            <person name="Crowe M.A."/>
            <person name="Smirnova A.V."/>
            <person name="Dunfield P.F."/>
            <person name="Feng L."/>
            <person name="Wang L."/>
            <person name="Alam M."/>
        </authorList>
    </citation>
    <scope>NUCLEOTIDE SEQUENCE [LARGE SCALE GENOMIC DNA]</scope>
    <source>
        <strain evidence="2">Isolate V4</strain>
    </source>
</reference>
<dbReference type="AlphaFoldDB" id="B3DZG1"/>
<dbReference type="eggNOG" id="ENOG5032A33">
    <property type="taxonomic scope" value="Bacteria"/>
</dbReference>
<name>B3DZG1_METI4</name>
<proteinExistence type="predicted"/>
<gene>
    <name evidence="1" type="ordered locus">Minf_0520</name>
</gene>
<dbReference type="EMBL" id="CP000975">
    <property type="protein sequence ID" value="ACD82578.1"/>
    <property type="molecule type" value="Genomic_DNA"/>
</dbReference>
<accession>B3DZG1</accession>
<protein>
    <submittedName>
        <fullName evidence="1">Uncharacterized protein</fullName>
    </submittedName>
</protein>
<sequence length="151" mass="15961">MLLPSSSRFGGGNVMVLNRMAIKEEEGFFEIEGLESRQLFAAAAVPHHLVNLNLPLDLSLQLNNPVTNQHLVNANLPLDIQAQLNNPLTGQPPIYVHVGLGGPQGTLQIGQLNLSQDLQPLLSGVNGVLNVVTGVANGLLSPLLGVILSVI</sequence>
<organism evidence="1 2">
    <name type="scientific">Methylacidiphilum infernorum (isolate V4)</name>
    <name type="common">Methylokorus infernorum (strain V4)</name>
    <dbReference type="NCBI Taxonomy" id="481448"/>
    <lineage>
        <taxon>Bacteria</taxon>
        <taxon>Pseudomonadati</taxon>
        <taxon>Verrucomicrobiota</taxon>
        <taxon>Methylacidiphilae</taxon>
        <taxon>Methylacidiphilales</taxon>
        <taxon>Methylacidiphilaceae</taxon>
        <taxon>Methylacidiphilum (ex Ratnadevi et al. 2023)</taxon>
    </lineage>
</organism>
<dbReference type="Proteomes" id="UP000009149">
    <property type="component" value="Chromosome"/>
</dbReference>
<dbReference type="HOGENOM" id="CLU_1729249_0_0_0"/>